<feature type="transmembrane region" description="Helical" evidence="8">
    <location>
        <begin position="218"/>
        <end position="239"/>
    </location>
</feature>
<feature type="transmembrane region" description="Helical" evidence="8">
    <location>
        <begin position="113"/>
        <end position="133"/>
    </location>
</feature>
<comment type="subcellular location">
    <subcellularLocation>
        <location evidence="1">Membrane</location>
        <topology evidence="1">Multi-pass membrane protein</topology>
    </subcellularLocation>
</comment>
<sequence length="369" mass="42050">MEQSKGKMGIREYVATVILVVGVKLSDDTPAIFAYFLKNALWMAPILIGLLSIIPIYFMLKVITAYKNKNLHDVILHLFGRYIGNILSCILLLGGLIALILDSAVYVDIIGTMYFTETPILLIYIVFMAVCAYSAKKGLEHIGSVSWLVLFYIKISLLIALILALQESRAAHTFPILGPGPWEVVKRSSTHVSIFAEFFYIGLIAPYIATVKAFKKGTWIALIIVVTEITISFLVYLFVFDFEGLRYLDYPYQELIRLIRLGFITNIETFFFPFWIIASFIRFSMYLYLISILFGGIFNIKNFEYLAPIIATITVIFGMAPEAPTFTLFKMREILQNLMSPIFVFVPCLMWILAKLRGDLKYEKTSQNK</sequence>
<comment type="caution">
    <text evidence="9">The sequence shown here is derived from an EMBL/GenBank/DDBJ whole genome shotgun (WGS) entry which is preliminary data.</text>
</comment>
<dbReference type="PANTHER" id="PTHR34975:SF2">
    <property type="entry name" value="SPORE GERMINATION PROTEIN A2"/>
    <property type="match status" value="1"/>
</dbReference>
<dbReference type="EMBL" id="JBHUEK010000031">
    <property type="protein sequence ID" value="MFD1781208.1"/>
    <property type="molecule type" value="Genomic_DNA"/>
</dbReference>
<proteinExistence type="inferred from homology"/>
<organism evidence="9 10">
    <name type="scientific">Fredinandcohnia salidurans</name>
    <dbReference type="NCBI Taxonomy" id="2595041"/>
    <lineage>
        <taxon>Bacteria</taxon>
        <taxon>Bacillati</taxon>
        <taxon>Bacillota</taxon>
        <taxon>Bacilli</taxon>
        <taxon>Bacillales</taxon>
        <taxon>Bacillaceae</taxon>
        <taxon>Fredinandcohnia</taxon>
    </lineage>
</organism>
<feature type="transmembrane region" description="Helical" evidence="8">
    <location>
        <begin position="334"/>
        <end position="354"/>
    </location>
</feature>
<name>A0ABW4MUH6_9BACI</name>
<feature type="transmembrane region" description="Helical" evidence="8">
    <location>
        <begin position="192"/>
        <end position="211"/>
    </location>
</feature>
<feature type="transmembrane region" description="Helical" evidence="8">
    <location>
        <begin position="145"/>
        <end position="165"/>
    </location>
</feature>
<evidence type="ECO:0000256" key="6">
    <source>
        <dbReference type="ARBA" id="ARBA00022989"/>
    </source>
</evidence>
<dbReference type="PANTHER" id="PTHR34975">
    <property type="entry name" value="SPORE GERMINATION PROTEIN A2"/>
    <property type="match status" value="1"/>
</dbReference>
<evidence type="ECO:0000256" key="3">
    <source>
        <dbReference type="ARBA" id="ARBA00022448"/>
    </source>
</evidence>
<keyword evidence="5 8" id="KW-0812">Transmembrane</keyword>
<keyword evidence="7 8" id="KW-0472">Membrane</keyword>
<evidence type="ECO:0000256" key="1">
    <source>
        <dbReference type="ARBA" id="ARBA00004141"/>
    </source>
</evidence>
<evidence type="ECO:0000256" key="2">
    <source>
        <dbReference type="ARBA" id="ARBA00007998"/>
    </source>
</evidence>
<evidence type="ECO:0000256" key="4">
    <source>
        <dbReference type="ARBA" id="ARBA00022544"/>
    </source>
</evidence>
<keyword evidence="10" id="KW-1185">Reference proteome</keyword>
<keyword evidence="3" id="KW-0813">Transport</keyword>
<dbReference type="Pfam" id="PF03845">
    <property type="entry name" value="Spore_permease"/>
    <property type="match status" value="1"/>
</dbReference>
<feature type="transmembrane region" description="Helical" evidence="8">
    <location>
        <begin position="42"/>
        <end position="60"/>
    </location>
</feature>
<dbReference type="RefSeq" id="WP_388041190.1">
    <property type="nucleotide sequence ID" value="NZ_JBHUEK010000031.1"/>
</dbReference>
<evidence type="ECO:0000313" key="9">
    <source>
        <dbReference type="EMBL" id="MFD1781208.1"/>
    </source>
</evidence>
<feature type="transmembrane region" description="Helical" evidence="8">
    <location>
        <begin position="81"/>
        <end position="101"/>
    </location>
</feature>
<dbReference type="Proteomes" id="UP001597227">
    <property type="component" value="Unassembled WGS sequence"/>
</dbReference>
<evidence type="ECO:0000256" key="7">
    <source>
        <dbReference type="ARBA" id="ARBA00023136"/>
    </source>
</evidence>
<reference evidence="10" key="1">
    <citation type="journal article" date="2019" name="Int. J. Syst. Evol. Microbiol.">
        <title>The Global Catalogue of Microorganisms (GCM) 10K type strain sequencing project: providing services to taxonomists for standard genome sequencing and annotation.</title>
        <authorList>
            <consortium name="The Broad Institute Genomics Platform"/>
            <consortium name="The Broad Institute Genome Sequencing Center for Infectious Disease"/>
            <person name="Wu L."/>
            <person name="Ma J."/>
        </authorList>
    </citation>
    <scope>NUCLEOTIDE SEQUENCE [LARGE SCALE GENOMIC DNA]</scope>
    <source>
        <strain evidence="10">CCUG 15531</strain>
    </source>
</reference>
<accession>A0ABW4MUH6</accession>
<comment type="similarity">
    <text evidence="2">Belongs to the amino acid-polyamine-organocation (APC) superfamily. Spore germination protein (SGP) (TC 2.A.3.9) family.</text>
</comment>
<gene>
    <name evidence="9" type="ORF">ACFSFW_21355</name>
</gene>
<keyword evidence="4" id="KW-0309">Germination</keyword>
<feature type="transmembrane region" description="Helical" evidence="8">
    <location>
        <begin position="305"/>
        <end position="322"/>
    </location>
</feature>
<dbReference type="InterPro" id="IPR004761">
    <property type="entry name" value="Spore_GerAB"/>
</dbReference>
<keyword evidence="6 8" id="KW-1133">Transmembrane helix</keyword>
<feature type="transmembrane region" description="Helical" evidence="8">
    <location>
        <begin position="270"/>
        <end position="298"/>
    </location>
</feature>
<evidence type="ECO:0000256" key="5">
    <source>
        <dbReference type="ARBA" id="ARBA00022692"/>
    </source>
</evidence>
<feature type="transmembrane region" description="Helical" evidence="8">
    <location>
        <begin position="12"/>
        <end position="36"/>
    </location>
</feature>
<evidence type="ECO:0000256" key="8">
    <source>
        <dbReference type="SAM" id="Phobius"/>
    </source>
</evidence>
<evidence type="ECO:0000313" key="10">
    <source>
        <dbReference type="Proteomes" id="UP001597227"/>
    </source>
</evidence>
<protein>
    <submittedName>
        <fullName evidence="9">GerAB/ArcD/ProY family transporter</fullName>
    </submittedName>
</protein>